<evidence type="ECO:0000259" key="13">
    <source>
        <dbReference type="Pfam" id="PF02581"/>
    </source>
</evidence>
<comment type="function">
    <text evidence="1 10">Condenses 4-methyl-5-(beta-hydroxyethyl)thiazole monophosphate (THZ-P) and 2-methyl-4-amino-5-hydroxymethyl pyrimidine pyrophosphate (HMP-PP) to form thiamine monophosphate (TMP).</text>
</comment>
<dbReference type="Gene3D" id="3.20.20.70">
    <property type="entry name" value="Aldolase class I"/>
    <property type="match status" value="1"/>
</dbReference>
<comment type="catalytic activity">
    <reaction evidence="9 10 11">
        <text>2-[(2R,5Z)-2-carboxy-4-methylthiazol-5(2H)-ylidene]ethyl phosphate + 4-amino-2-methyl-5-(diphosphooxymethyl)pyrimidine + 2 H(+) = thiamine phosphate + CO2 + diphosphate</text>
        <dbReference type="Rhea" id="RHEA:47844"/>
        <dbReference type="ChEBI" id="CHEBI:15378"/>
        <dbReference type="ChEBI" id="CHEBI:16526"/>
        <dbReference type="ChEBI" id="CHEBI:33019"/>
        <dbReference type="ChEBI" id="CHEBI:37575"/>
        <dbReference type="ChEBI" id="CHEBI:57841"/>
        <dbReference type="ChEBI" id="CHEBI:62899"/>
        <dbReference type="EC" id="2.5.1.3"/>
    </reaction>
</comment>
<dbReference type="OrthoDB" id="9810880at2"/>
<evidence type="ECO:0000256" key="12">
    <source>
        <dbReference type="RuleBase" id="RU004253"/>
    </source>
</evidence>
<comment type="similarity">
    <text evidence="10 11">Belongs to the thiamine-phosphate synthase family.</text>
</comment>
<evidence type="ECO:0000256" key="5">
    <source>
        <dbReference type="ARBA" id="ARBA00022842"/>
    </source>
</evidence>
<evidence type="ECO:0000256" key="6">
    <source>
        <dbReference type="ARBA" id="ARBA00022977"/>
    </source>
</evidence>
<evidence type="ECO:0000313" key="14">
    <source>
        <dbReference type="EMBL" id="SEN70011.1"/>
    </source>
</evidence>
<evidence type="ECO:0000256" key="10">
    <source>
        <dbReference type="HAMAP-Rule" id="MF_00097"/>
    </source>
</evidence>
<comment type="cofactor">
    <cofactor evidence="10">
        <name>Mg(2+)</name>
        <dbReference type="ChEBI" id="CHEBI:18420"/>
    </cofactor>
    <text evidence="10">Binds 1 Mg(2+) ion per subunit.</text>
</comment>
<dbReference type="RefSeq" id="WP_089905276.1">
    <property type="nucleotide sequence ID" value="NZ_FOCI01000027.1"/>
</dbReference>
<evidence type="ECO:0000256" key="11">
    <source>
        <dbReference type="RuleBase" id="RU003826"/>
    </source>
</evidence>
<feature type="binding site" evidence="10">
    <location>
        <begin position="137"/>
        <end position="139"/>
    </location>
    <ligand>
        <name>2-[(2R,5Z)-2-carboxy-4-methylthiazol-5(2H)-ylidene]ethyl phosphate</name>
        <dbReference type="ChEBI" id="CHEBI:62899"/>
    </ligand>
</feature>
<gene>
    <name evidence="10" type="primary">thiE</name>
    <name evidence="14" type="ORF">SAMN04488003_12710</name>
</gene>
<dbReference type="InterPro" id="IPR022998">
    <property type="entry name" value="ThiamineP_synth_TenI"/>
</dbReference>
<keyword evidence="4 10" id="KW-0479">Metal-binding</keyword>
<dbReference type="InterPro" id="IPR036206">
    <property type="entry name" value="ThiamineP_synth_sf"/>
</dbReference>
<dbReference type="EMBL" id="FOCI01000027">
    <property type="protein sequence ID" value="SEN70011.1"/>
    <property type="molecule type" value="Genomic_DNA"/>
</dbReference>
<comment type="catalytic activity">
    <reaction evidence="7 10 11">
        <text>4-methyl-5-(2-phosphooxyethyl)-thiazole + 4-amino-2-methyl-5-(diphosphooxymethyl)pyrimidine + H(+) = thiamine phosphate + diphosphate</text>
        <dbReference type="Rhea" id="RHEA:22328"/>
        <dbReference type="ChEBI" id="CHEBI:15378"/>
        <dbReference type="ChEBI" id="CHEBI:33019"/>
        <dbReference type="ChEBI" id="CHEBI:37575"/>
        <dbReference type="ChEBI" id="CHEBI:57841"/>
        <dbReference type="ChEBI" id="CHEBI:58296"/>
        <dbReference type="EC" id="2.5.1.3"/>
    </reaction>
</comment>
<protein>
    <recommendedName>
        <fullName evidence="10">Thiamine-phosphate synthase</fullName>
        <shortName evidence="10">TP synthase</shortName>
        <shortName evidence="10">TPS</shortName>
        <ecNumber evidence="10">2.5.1.3</ecNumber>
    </recommendedName>
    <alternativeName>
        <fullName evidence="10">Thiamine-phosphate pyrophosphorylase</fullName>
        <shortName evidence="10">TMP pyrophosphorylase</shortName>
        <shortName evidence="10">TMP-PPase</shortName>
    </alternativeName>
</protein>
<evidence type="ECO:0000313" key="15">
    <source>
        <dbReference type="Proteomes" id="UP000199585"/>
    </source>
</evidence>
<dbReference type="GO" id="GO:0004789">
    <property type="term" value="F:thiamine-phosphate diphosphorylase activity"/>
    <property type="evidence" value="ECO:0007669"/>
    <property type="project" value="UniProtKB-UniRule"/>
</dbReference>
<evidence type="ECO:0000256" key="3">
    <source>
        <dbReference type="ARBA" id="ARBA00022679"/>
    </source>
</evidence>
<feature type="binding site" evidence="10">
    <location>
        <begin position="188"/>
        <end position="189"/>
    </location>
    <ligand>
        <name>2-[(2R,5Z)-2-carboxy-4-methylthiazol-5(2H)-ylidene]ethyl phosphate</name>
        <dbReference type="ChEBI" id="CHEBI:62899"/>
    </ligand>
</feature>
<evidence type="ECO:0000256" key="9">
    <source>
        <dbReference type="ARBA" id="ARBA00047883"/>
    </source>
</evidence>
<sequence>MAVIRDRLRLYLVTDPVLCARQGLIAVVTAAVRGGVTCVQFRDKTASTEGRIATARLLQQALAGSGVPLIINDDLDAAVATGADGVHLGQDDVRVAQARALLGPDRIIGLSCDTADQVRAVVPGVVDYLGLGTAFPTASKVDHKPSIGLNGLAVLAAGTTLPRVAIGGLKHDHAAGVIAAGCDGMAVVSAICGQPDPERAARTLRHALDIASGGSQ</sequence>
<dbReference type="Proteomes" id="UP000199585">
    <property type="component" value="Unassembled WGS sequence"/>
</dbReference>
<dbReference type="UniPathway" id="UPA00060">
    <property type="reaction ID" value="UER00141"/>
</dbReference>
<feature type="domain" description="Thiamine phosphate synthase/TenI" evidence="13">
    <location>
        <begin position="10"/>
        <end position="191"/>
    </location>
</feature>
<dbReference type="GO" id="GO:0009228">
    <property type="term" value="P:thiamine biosynthetic process"/>
    <property type="evidence" value="ECO:0007669"/>
    <property type="project" value="UniProtKB-KW"/>
</dbReference>
<dbReference type="InterPro" id="IPR034291">
    <property type="entry name" value="TMP_synthase"/>
</dbReference>
<keyword evidence="5 10" id="KW-0460">Magnesium</keyword>
<keyword evidence="6 10" id="KW-0784">Thiamine biosynthesis</keyword>
<dbReference type="NCBIfam" id="TIGR00693">
    <property type="entry name" value="thiE"/>
    <property type="match status" value="1"/>
</dbReference>
<dbReference type="AlphaFoldDB" id="A0A1H8INY0"/>
<evidence type="ECO:0000256" key="4">
    <source>
        <dbReference type="ARBA" id="ARBA00022723"/>
    </source>
</evidence>
<dbReference type="GO" id="GO:0009229">
    <property type="term" value="P:thiamine diphosphate biosynthetic process"/>
    <property type="evidence" value="ECO:0007669"/>
    <property type="project" value="UniProtKB-UniRule"/>
</dbReference>
<comment type="pathway">
    <text evidence="2 10 12">Cofactor biosynthesis; thiamine diphosphate biosynthesis; thiamine phosphate from 4-amino-2-methyl-5-diphosphomethylpyrimidine and 4-methyl-5-(2-phosphoethyl)-thiazole: step 1/1.</text>
</comment>
<proteinExistence type="inferred from homology"/>
<accession>A0A1H8INY0</accession>
<feature type="binding site" evidence="10">
    <location>
        <position position="111"/>
    </location>
    <ligand>
        <name>4-amino-2-methyl-5-(diphosphooxymethyl)pyrimidine</name>
        <dbReference type="ChEBI" id="CHEBI:57841"/>
    </ligand>
</feature>
<feature type="binding site" evidence="10">
    <location>
        <position position="72"/>
    </location>
    <ligand>
        <name>4-amino-2-methyl-5-(diphosphooxymethyl)pyrimidine</name>
        <dbReference type="ChEBI" id="CHEBI:57841"/>
    </ligand>
</feature>
<dbReference type="PANTHER" id="PTHR20857:SF15">
    <property type="entry name" value="THIAMINE-PHOSPHATE SYNTHASE"/>
    <property type="match status" value="1"/>
</dbReference>
<evidence type="ECO:0000256" key="2">
    <source>
        <dbReference type="ARBA" id="ARBA00005165"/>
    </source>
</evidence>
<reference evidence="14 15" key="1">
    <citation type="submission" date="2016-10" db="EMBL/GenBank/DDBJ databases">
        <authorList>
            <person name="de Groot N.N."/>
        </authorList>
    </citation>
    <scope>NUCLEOTIDE SEQUENCE [LARGE SCALE GENOMIC DNA]</scope>
    <source>
        <strain evidence="14 15">DSM 16213</strain>
    </source>
</reference>
<dbReference type="GO" id="GO:0005737">
    <property type="term" value="C:cytoplasm"/>
    <property type="evidence" value="ECO:0007669"/>
    <property type="project" value="TreeGrafter"/>
</dbReference>
<evidence type="ECO:0000256" key="1">
    <source>
        <dbReference type="ARBA" id="ARBA00003814"/>
    </source>
</evidence>
<dbReference type="EC" id="2.5.1.3" evidence="10"/>
<evidence type="ECO:0000256" key="8">
    <source>
        <dbReference type="ARBA" id="ARBA00047851"/>
    </source>
</evidence>
<keyword evidence="15" id="KW-1185">Reference proteome</keyword>
<feature type="binding site" evidence="10">
    <location>
        <position position="168"/>
    </location>
    <ligand>
        <name>2-[(2R,5Z)-2-carboxy-4-methylthiazol-5(2H)-ylidene]ethyl phosphate</name>
        <dbReference type="ChEBI" id="CHEBI:62899"/>
    </ligand>
</feature>
<feature type="binding site" evidence="10">
    <location>
        <position position="92"/>
    </location>
    <ligand>
        <name>Mg(2+)</name>
        <dbReference type="ChEBI" id="CHEBI:18420"/>
    </ligand>
</feature>
<name>A0A1H8INY0_9RHOB</name>
<keyword evidence="3 10" id="KW-0808">Transferase</keyword>
<comment type="catalytic activity">
    <reaction evidence="8 10 11">
        <text>2-(2-carboxy-4-methylthiazol-5-yl)ethyl phosphate + 4-amino-2-methyl-5-(diphosphooxymethyl)pyrimidine + 2 H(+) = thiamine phosphate + CO2 + diphosphate</text>
        <dbReference type="Rhea" id="RHEA:47848"/>
        <dbReference type="ChEBI" id="CHEBI:15378"/>
        <dbReference type="ChEBI" id="CHEBI:16526"/>
        <dbReference type="ChEBI" id="CHEBI:33019"/>
        <dbReference type="ChEBI" id="CHEBI:37575"/>
        <dbReference type="ChEBI" id="CHEBI:57841"/>
        <dbReference type="ChEBI" id="CHEBI:62890"/>
        <dbReference type="EC" id="2.5.1.3"/>
    </reaction>
</comment>
<evidence type="ECO:0000256" key="7">
    <source>
        <dbReference type="ARBA" id="ARBA00047334"/>
    </source>
</evidence>
<dbReference type="STRING" id="245187.SAMN04488003_12710"/>
<organism evidence="14 15">
    <name type="scientific">Loktanella fryxellensis</name>
    <dbReference type="NCBI Taxonomy" id="245187"/>
    <lineage>
        <taxon>Bacteria</taxon>
        <taxon>Pseudomonadati</taxon>
        <taxon>Pseudomonadota</taxon>
        <taxon>Alphaproteobacteria</taxon>
        <taxon>Rhodobacterales</taxon>
        <taxon>Roseobacteraceae</taxon>
        <taxon>Loktanella</taxon>
    </lineage>
</organism>
<dbReference type="GO" id="GO:0000287">
    <property type="term" value="F:magnesium ion binding"/>
    <property type="evidence" value="ECO:0007669"/>
    <property type="project" value="UniProtKB-UniRule"/>
</dbReference>
<dbReference type="FunFam" id="3.20.20.70:FF:000096">
    <property type="entry name" value="Thiamine-phosphate synthase"/>
    <property type="match status" value="1"/>
</dbReference>
<feature type="binding site" evidence="10">
    <location>
        <position position="140"/>
    </location>
    <ligand>
        <name>4-amino-2-methyl-5-(diphosphooxymethyl)pyrimidine</name>
        <dbReference type="ChEBI" id="CHEBI:57841"/>
    </ligand>
</feature>
<feature type="binding site" evidence="10">
    <location>
        <position position="73"/>
    </location>
    <ligand>
        <name>Mg(2+)</name>
        <dbReference type="ChEBI" id="CHEBI:18420"/>
    </ligand>
</feature>
<dbReference type="PANTHER" id="PTHR20857">
    <property type="entry name" value="THIAMINE-PHOSPHATE PYROPHOSPHORYLASE"/>
    <property type="match status" value="1"/>
</dbReference>
<feature type="binding site" evidence="10">
    <location>
        <begin position="40"/>
        <end position="44"/>
    </location>
    <ligand>
        <name>4-amino-2-methyl-5-(diphosphooxymethyl)pyrimidine</name>
        <dbReference type="ChEBI" id="CHEBI:57841"/>
    </ligand>
</feature>
<dbReference type="HAMAP" id="MF_00097">
    <property type="entry name" value="TMP_synthase"/>
    <property type="match status" value="1"/>
</dbReference>
<dbReference type="SUPFAM" id="SSF51391">
    <property type="entry name" value="Thiamin phosphate synthase"/>
    <property type="match status" value="1"/>
</dbReference>
<dbReference type="InterPro" id="IPR013785">
    <property type="entry name" value="Aldolase_TIM"/>
</dbReference>
<dbReference type="Pfam" id="PF02581">
    <property type="entry name" value="TMP-TENI"/>
    <property type="match status" value="1"/>
</dbReference>
<dbReference type="CDD" id="cd00564">
    <property type="entry name" value="TMP_TenI"/>
    <property type="match status" value="1"/>
</dbReference>